<dbReference type="AlphaFoldDB" id="A0AB74IUW7"/>
<protein>
    <recommendedName>
        <fullName evidence="5">Cell wall protein</fullName>
    </recommendedName>
</protein>
<feature type="chain" id="PRO_5044490259" description="Cell wall protein" evidence="2">
    <location>
        <begin position="22"/>
        <end position="225"/>
    </location>
</feature>
<dbReference type="EMBL" id="QZAM01000126">
    <property type="protein sequence ID" value="THW41442.1"/>
    <property type="molecule type" value="Genomic_DNA"/>
</dbReference>
<feature type="region of interest" description="Disordered" evidence="1">
    <location>
        <begin position="108"/>
        <end position="145"/>
    </location>
</feature>
<reference evidence="3 4" key="1">
    <citation type="submission" date="2018-10" db="EMBL/GenBank/DDBJ databases">
        <title>Fifty Aureobasidium pullulans genomes reveal a recombining polyextremotolerant generalist.</title>
        <authorList>
            <person name="Gostincar C."/>
            <person name="Turk M."/>
            <person name="Zajc J."/>
            <person name="Gunde-Cimerman N."/>
        </authorList>
    </citation>
    <scope>NUCLEOTIDE SEQUENCE [LARGE SCALE GENOMIC DNA]</scope>
    <source>
        <strain evidence="3 4">EXF-10796</strain>
    </source>
</reference>
<gene>
    <name evidence="3" type="ORF">D6D21_06345</name>
</gene>
<organism evidence="3 4">
    <name type="scientific">Aureobasidium pullulans</name>
    <name type="common">Black yeast</name>
    <name type="synonym">Pullularia pullulans</name>
    <dbReference type="NCBI Taxonomy" id="5580"/>
    <lineage>
        <taxon>Eukaryota</taxon>
        <taxon>Fungi</taxon>
        <taxon>Dikarya</taxon>
        <taxon>Ascomycota</taxon>
        <taxon>Pezizomycotina</taxon>
        <taxon>Dothideomycetes</taxon>
        <taxon>Dothideomycetidae</taxon>
        <taxon>Dothideales</taxon>
        <taxon>Saccotheciaceae</taxon>
        <taxon>Aureobasidium</taxon>
    </lineage>
</organism>
<proteinExistence type="predicted"/>
<evidence type="ECO:0000256" key="2">
    <source>
        <dbReference type="SAM" id="SignalP"/>
    </source>
</evidence>
<evidence type="ECO:0000313" key="3">
    <source>
        <dbReference type="EMBL" id="THW41442.1"/>
    </source>
</evidence>
<evidence type="ECO:0000313" key="4">
    <source>
        <dbReference type="Proteomes" id="UP000309076"/>
    </source>
</evidence>
<sequence>MRTFEPTILLLLPYLSSFVLAHAPESGIHAIISSAADEYNIATSSISSILSIATASAVSNLSVDVQDIIAFASSVYEEVTAAVGSVVDQATGKINNAFSEATGSVGTSISEATTPTKQVTGKENPTTISRAPESGTVKPTSVSEGKIRRGGNYADDVLAAVFAAVALLLKKMVMCFLVGLGGGWGANKGLKIKQLLQMGKKRGCGRHWRTNCISSFGQKLSVVIF</sequence>
<evidence type="ECO:0000256" key="1">
    <source>
        <dbReference type="SAM" id="MobiDB-lite"/>
    </source>
</evidence>
<name>A0AB74IUW7_AURPU</name>
<comment type="caution">
    <text evidence="3">The sequence shown here is derived from an EMBL/GenBank/DDBJ whole genome shotgun (WGS) entry which is preliminary data.</text>
</comment>
<feature type="signal peptide" evidence="2">
    <location>
        <begin position="1"/>
        <end position="21"/>
    </location>
</feature>
<dbReference type="Proteomes" id="UP000309076">
    <property type="component" value="Unassembled WGS sequence"/>
</dbReference>
<accession>A0AB74IUW7</accession>
<feature type="compositionally biased region" description="Polar residues" evidence="1">
    <location>
        <begin position="108"/>
        <end position="129"/>
    </location>
</feature>
<evidence type="ECO:0008006" key="5">
    <source>
        <dbReference type="Google" id="ProtNLM"/>
    </source>
</evidence>
<keyword evidence="2" id="KW-0732">Signal</keyword>